<dbReference type="InterPro" id="IPR036188">
    <property type="entry name" value="FAD/NAD-bd_sf"/>
</dbReference>
<keyword evidence="1" id="KW-0285">Flavoprotein</keyword>
<keyword evidence="3" id="KW-0560">Oxidoreductase</keyword>
<reference evidence="5 6" key="1">
    <citation type="submission" date="2020-03" db="EMBL/GenBank/DDBJ databases">
        <title>Draft Genome Sequence of Cudoniella acicularis.</title>
        <authorList>
            <person name="Buettner E."/>
            <person name="Kellner H."/>
        </authorList>
    </citation>
    <scope>NUCLEOTIDE SEQUENCE [LARGE SCALE GENOMIC DNA]</scope>
    <source>
        <strain evidence="5 6">DSM 108380</strain>
    </source>
</reference>
<dbReference type="InterPro" id="IPR050346">
    <property type="entry name" value="FMO-like"/>
</dbReference>
<dbReference type="Gene3D" id="3.50.50.60">
    <property type="entry name" value="FAD/NAD(P)-binding domain"/>
    <property type="match status" value="1"/>
</dbReference>
<dbReference type="PANTHER" id="PTHR23023">
    <property type="entry name" value="DIMETHYLANILINE MONOOXYGENASE"/>
    <property type="match status" value="1"/>
</dbReference>
<evidence type="ECO:0000256" key="3">
    <source>
        <dbReference type="ARBA" id="ARBA00023002"/>
    </source>
</evidence>
<evidence type="ECO:0000256" key="1">
    <source>
        <dbReference type="ARBA" id="ARBA00022630"/>
    </source>
</evidence>
<comment type="caution">
    <text evidence="5">The sequence shown here is derived from an EMBL/GenBank/DDBJ whole genome shotgun (WGS) entry which is preliminary data.</text>
</comment>
<protein>
    <submittedName>
        <fullName evidence="5">Uncharacterized protein</fullName>
    </submittedName>
</protein>
<dbReference type="AlphaFoldDB" id="A0A8H4RLV7"/>
<dbReference type="SUPFAM" id="SSF51905">
    <property type="entry name" value="FAD/NAD(P)-binding domain"/>
    <property type="match status" value="1"/>
</dbReference>
<evidence type="ECO:0000313" key="5">
    <source>
        <dbReference type="EMBL" id="KAF4631973.1"/>
    </source>
</evidence>
<evidence type="ECO:0000313" key="6">
    <source>
        <dbReference type="Proteomes" id="UP000566819"/>
    </source>
</evidence>
<keyword evidence="6" id="KW-1185">Reference proteome</keyword>
<organism evidence="5 6">
    <name type="scientific">Cudoniella acicularis</name>
    <dbReference type="NCBI Taxonomy" id="354080"/>
    <lineage>
        <taxon>Eukaryota</taxon>
        <taxon>Fungi</taxon>
        <taxon>Dikarya</taxon>
        <taxon>Ascomycota</taxon>
        <taxon>Pezizomycotina</taxon>
        <taxon>Leotiomycetes</taxon>
        <taxon>Helotiales</taxon>
        <taxon>Tricladiaceae</taxon>
        <taxon>Cudoniella</taxon>
    </lineage>
</organism>
<dbReference type="EMBL" id="JAAMPI010000392">
    <property type="protein sequence ID" value="KAF4631973.1"/>
    <property type="molecule type" value="Genomic_DNA"/>
</dbReference>
<dbReference type="Pfam" id="PF13738">
    <property type="entry name" value="Pyr_redox_3"/>
    <property type="match status" value="1"/>
</dbReference>
<sequence>MEASRCENNFEVLIVGAGISGIIAAQRYLEAHPNCNLAILEKDSCVGGVFSKRRLYNEFWTQWTVGLAEYSDMPMEQPPEEDCNYDCFKAKYTTAYLEKYVDLKHCSGRSLRDRIRFGIQVQSIEKVEGKWILSCTDSSNKQVVFRAAKLMIANGENSLPNMLDLPGKETFGGTILHSEAFGKSQVLSDETIKHIAVMGAGKSAADMIYEAVKAGKSVSWIIRNTGAGAGFFAPIDLKTPYKNGVEAAQTRIMSMLQPSLLNSDNWFTWFLHSTSVGVGIVKWIFSALDKEVRKRADYKGRKSTKGFEKLEYEIEIFWQNNTGGALHHDDFWPLVAEHITIYRDGIKSLGNKTIYLNGGMHFPCDALLCGTGWKPGIEFFNSKTLLELGLPHLQKDEPYEVTAKWEKLILEADESVIVEGCWLVEKRGICLSASLSRVDFVVNASAVKGDGNRWTAADLAMARRTPNTIWNIKLDLQAVEPVLRSLDTTYRSDATHVILSAKVTRAKRAPHTAEVQHALAVNVAMAELDEDFLPEVEILGSLLCHLSLKLGLKEYNESWKTVEIVRKRKVRFEAETEGETEDSSGPVLRSGRLSKKTKKAKNAETTL</sequence>
<accession>A0A8H4RLV7</accession>
<feature type="region of interest" description="Disordered" evidence="4">
    <location>
        <begin position="573"/>
        <end position="607"/>
    </location>
</feature>
<name>A0A8H4RLV7_9HELO</name>
<proteinExistence type="predicted"/>
<dbReference type="GO" id="GO:0016491">
    <property type="term" value="F:oxidoreductase activity"/>
    <property type="evidence" value="ECO:0007669"/>
    <property type="project" value="UniProtKB-KW"/>
</dbReference>
<evidence type="ECO:0000256" key="4">
    <source>
        <dbReference type="SAM" id="MobiDB-lite"/>
    </source>
</evidence>
<evidence type="ECO:0000256" key="2">
    <source>
        <dbReference type="ARBA" id="ARBA00022827"/>
    </source>
</evidence>
<dbReference type="OrthoDB" id="2915840at2759"/>
<gene>
    <name evidence="5" type="ORF">G7Y89_g6153</name>
</gene>
<dbReference type="Proteomes" id="UP000566819">
    <property type="component" value="Unassembled WGS sequence"/>
</dbReference>
<keyword evidence="2" id="KW-0274">FAD</keyword>